<evidence type="ECO:0000313" key="1">
    <source>
        <dbReference type="EMBL" id="QZA70751.1"/>
    </source>
</evidence>
<name>A0AAE7X161_9CAUD</name>
<proteinExistence type="predicted"/>
<dbReference type="EMBL" id="MZ501267">
    <property type="protein sequence ID" value="QZA70751.1"/>
    <property type="molecule type" value="Genomic_DNA"/>
</dbReference>
<accession>A0AAE7X161</accession>
<dbReference type="Proteomes" id="UP000827517">
    <property type="component" value="Segment"/>
</dbReference>
<dbReference type="RefSeq" id="YP_010668032.1">
    <property type="nucleotide sequence ID" value="NC_070952.1"/>
</dbReference>
<reference evidence="1" key="1">
    <citation type="submission" date="2021-07" db="EMBL/GenBank/DDBJ databases">
        <authorList>
            <person name="Roth S.J."/>
            <person name="Krukonis G.P."/>
            <person name="Delesalle V.A."/>
        </authorList>
    </citation>
    <scope>NUCLEOTIDE SEQUENCE</scope>
</reference>
<dbReference type="GeneID" id="77944156"/>
<dbReference type="KEGG" id="vg:77944156"/>
<protein>
    <submittedName>
        <fullName evidence="1">Uncharacterized protein</fullName>
    </submittedName>
</protein>
<organism evidence="1 2">
    <name type="scientific">Erwinia phage AH04</name>
    <dbReference type="NCBI Taxonomy" id="2869569"/>
    <lineage>
        <taxon>Viruses</taxon>
        <taxon>Duplodnaviria</taxon>
        <taxon>Heunggongvirae</taxon>
        <taxon>Uroviricota</taxon>
        <taxon>Caudoviricetes</taxon>
        <taxon>Chimalliviridae</taxon>
        <taxon>Meadowvirus</taxon>
        <taxon>Meadowvirus AH04</taxon>
    </lineage>
</organism>
<evidence type="ECO:0000313" key="2">
    <source>
        <dbReference type="Proteomes" id="UP000827517"/>
    </source>
</evidence>
<gene>
    <name evidence="1" type="primary">278</name>
    <name evidence="1" type="ORF">AH04_278</name>
</gene>
<sequence length="110" mass="12212">MQIFQIHELLENSPGLTVTLIPGYGSGYTDDQQEFINGHVMDMVGRLRQLDPSVKIVISSMDTNTSIREAEIKTVSLALTSDILLYVTPTCVSIAKWRRFHDRVGSTVGS</sequence>
<keyword evidence="2" id="KW-1185">Reference proteome</keyword>